<dbReference type="InterPro" id="IPR017948">
    <property type="entry name" value="TGFb_CS"/>
</dbReference>
<dbReference type="OrthoDB" id="5987191at2759"/>
<dbReference type="PROSITE" id="PS00250">
    <property type="entry name" value="TGF_BETA_1"/>
    <property type="match status" value="1"/>
</dbReference>
<evidence type="ECO:0000313" key="14">
    <source>
        <dbReference type="Proteomes" id="UP000479000"/>
    </source>
</evidence>
<dbReference type="GO" id="GO:0005125">
    <property type="term" value="F:cytokine activity"/>
    <property type="evidence" value="ECO:0007669"/>
    <property type="project" value="TreeGrafter"/>
</dbReference>
<name>A0A6H5GAP9_9HEMI</name>
<evidence type="ECO:0000256" key="4">
    <source>
        <dbReference type="ARBA" id="ARBA00022525"/>
    </source>
</evidence>
<dbReference type="SMART" id="SM00204">
    <property type="entry name" value="TGFB"/>
    <property type="match status" value="1"/>
</dbReference>
<dbReference type="Proteomes" id="UP000479000">
    <property type="component" value="Unassembled WGS sequence"/>
</dbReference>
<evidence type="ECO:0000256" key="9">
    <source>
        <dbReference type="ARBA" id="ARBA00023180"/>
    </source>
</evidence>
<dbReference type="InterPro" id="IPR001839">
    <property type="entry name" value="TGF-b_C"/>
</dbReference>
<feature type="transmembrane region" description="Helical" evidence="11">
    <location>
        <begin position="6"/>
        <end position="30"/>
    </location>
</feature>
<gene>
    <name evidence="13" type="ORF">NTEN_LOCUS5088</name>
</gene>
<keyword evidence="9" id="KW-0325">Glycoprotein</keyword>
<evidence type="ECO:0000256" key="6">
    <source>
        <dbReference type="ARBA" id="ARBA00022782"/>
    </source>
</evidence>
<proteinExistence type="inferred from homology"/>
<evidence type="ECO:0000256" key="3">
    <source>
        <dbReference type="ARBA" id="ARBA00022473"/>
    </source>
</evidence>
<keyword evidence="14" id="KW-1185">Reference proteome</keyword>
<dbReference type="PROSITE" id="PS51362">
    <property type="entry name" value="TGF_BETA_2"/>
    <property type="match status" value="1"/>
</dbReference>
<dbReference type="GO" id="GO:0005615">
    <property type="term" value="C:extracellular space"/>
    <property type="evidence" value="ECO:0007669"/>
    <property type="project" value="TreeGrafter"/>
</dbReference>
<dbReference type="GO" id="GO:0051240">
    <property type="term" value="P:positive regulation of multicellular organismal process"/>
    <property type="evidence" value="ECO:0007669"/>
    <property type="project" value="UniProtKB-ARBA"/>
</dbReference>
<sequence>MREIGTIYYVAGAIPTMVGLVMVACSLLAVMSSAASDRLLGGGEREALEGSLLKLLGLPRRPRSSGSRGSRAHIPPEMISLYEQQTGLSLDTAALPLPGRFVRSANTVRSYKHSGAPVGKSANKFRLHFNTTEIPDGERVTAAELKLWLDDGVQRVAVHDIIRPGVKGKSSPLLRLLDSRKTAESKGPVTLDVQPAAERWAAQRDGNHGLLVELTLKGHARRKRTTDDLSRHSLFVYLDDGKNKARTADEIVERTKRAPVGGKKHRRKDGSSLCKRHPLYVDFKDVGWDDWIVAPPGYDAYYCHGECTFPLADHLNSTNHAIVQTLVNSVNPGAVPKACCVPTQLSSISMLYLDDNKVVLKNYQDMAVVGCGCR</sequence>
<evidence type="ECO:0000256" key="1">
    <source>
        <dbReference type="ARBA" id="ARBA00004613"/>
    </source>
</evidence>
<comment type="subcellular location">
    <subcellularLocation>
        <location evidence="1">Secreted</location>
    </subcellularLocation>
</comment>
<keyword evidence="4" id="KW-0964">Secreted</keyword>
<keyword evidence="5" id="KW-0732">Signal</keyword>
<dbReference type="PANTHER" id="PTHR11848:SF263">
    <property type="entry name" value="PROTEIN DECAPENTAPLEGIC"/>
    <property type="match status" value="1"/>
</dbReference>
<protein>
    <recommendedName>
        <fullName evidence="12">TGF-beta family profile domain-containing protein</fullName>
    </recommendedName>
</protein>
<keyword evidence="3" id="KW-0217">Developmental protein</keyword>
<dbReference type="Pfam" id="PF00019">
    <property type="entry name" value="TGF_beta"/>
    <property type="match status" value="1"/>
</dbReference>
<dbReference type="PANTHER" id="PTHR11848">
    <property type="entry name" value="TGF-BETA FAMILY"/>
    <property type="match status" value="1"/>
</dbReference>
<dbReference type="Gene3D" id="2.60.120.970">
    <property type="match status" value="1"/>
</dbReference>
<dbReference type="GO" id="GO:0051094">
    <property type="term" value="P:positive regulation of developmental process"/>
    <property type="evidence" value="ECO:0007669"/>
    <property type="project" value="UniProtKB-ARBA"/>
</dbReference>
<dbReference type="SUPFAM" id="SSF57501">
    <property type="entry name" value="Cystine-knot cytokines"/>
    <property type="match status" value="1"/>
</dbReference>
<dbReference type="InterPro" id="IPR001111">
    <property type="entry name" value="TGF-b_propeptide"/>
</dbReference>
<evidence type="ECO:0000256" key="11">
    <source>
        <dbReference type="SAM" id="Phobius"/>
    </source>
</evidence>
<keyword evidence="11" id="KW-1133">Transmembrane helix</keyword>
<evidence type="ECO:0000256" key="10">
    <source>
        <dbReference type="RuleBase" id="RU000354"/>
    </source>
</evidence>
<dbReference type="GO" id="GO:0030154">
    <property type="term" value="P:cell differentiation"/>
    <property type="evidence" value="ECO:0007669"/>
    <property type="project" value="UniProtKB-KW"/>
</dbReference>
<evidence type="ECO:0000259" key="12">
    <source>
        <dbReference type="PROSITE" id="PS51362"/>
    </source>
</evidence>
<reference evidence="13 14" key="1">
    <citation type="submission" date="2020-02" db="EMBL/GenBank/DDBJ databases">
        <authorList>
            <person name="Ferguson B K."/>
        </authorList>
    </citation>
    <scope>NUCLEOTIDE SEQUENCE [LARGE SCALE GENOMIC DNA]</scope>
</reference>
<evidence type="ECO:0000256" key="7">
    <source>
        <dbReference type="ARBA" id="ARBA00023030"/>
    </source>
</evidence>
<dbReference type="Pfam" id="PF00688">
    <property type="entry name" value="TGFb_propeptide"/>
    <property type="match status" value="1"/>
</dbReference>
<keyword evidence="11" id="KW-0472">Membrane</keyword>
<keyword evidence="11" id="KW-0812">Transmembrane</keyword>
<feature type="domain" description="TGF-beta family profile" evidence="12">
    <location>
        <begin position="254"/>
        <end position="374"/>
    </location>
</feature>
<evidence type="ECO:0000256" key="5">
    <source>
        <dbReference type="ARBA" id="ARBA00022729"/>
    </source>
</evidence>
<comment type="similarity">
    <text evidence="2 10">Belongs to the TGF-beta family.</text>
</comment>
<keyword evidence="8" id="KW-1015">Disulfide bond</keyword>
<dbReference type="InterPro" id="IPR029034">
    <property type="entry name" value="Cystine-knot_cytokine"/>
</dbReference>
<dbReference type="PRINTS" id="PR00669">
    <property type="entry name" value="INHIBINA"/>
</dbReference>
<accession>A0A6H5GAP9</accession>
<dbReference type="PROSITE" id="PS51257">
    <property type="entry name" value="PROKAR_LIPOPROTEIN"/>
    <property type="match status" value="1"/>
</dbReference>
<dbReference type="AlphaFoldDB" id="A0A6H5GAP9"/>
<dbReference type="EMBL" id="CADCXU010007342">
    <property type="protein sequence ID" value="CAA9998805.1"/>
    <property type="molecule type" value="Genomic_DNA"/>
</dbReference>
<organism evidence="13 14">
    <name type="scientific">Nesidiocoris tenuis</name>
    <dbReference type="NCBI Taxonomy" id="355587"/>
    <lineage>
        <taxon>Eukaryota</taxon>
        <taxon>Metazoa</taxon>
        <taxon>Ecdysozoa</taxon>
        <taxon>Arthropoda</taxon>
        <taxon>Hexapoda</taxon>
        <taxon>Insecta</taxon>
        <taxon>Pterygota</taxon>
        <taxon>Neoptera</taxon>
        <taxon>Paraneoptera</taxon>
        <taxon>Hemiptera</taxon>
        <taxon>Heteroptera</taxon>
        <taxon>Panheteroptera</taxon>
        <taxon>Cimicomorpha</taxon>
        <taxon>Miridae</taxon>
        <taxon>Dicyphina</taxon>
        <taxon>Nesidiocoris</taxon>
    </lineage>
</organism>
<keyword evidence="6" id="KW-0221">Differentiation</keyword>
<keyword evidence="7 10" id="KW-0339">Growth factor</keyword>
<dbReference type="FunFam" id="2.10.90.10:FF:000103">
    <property type="entry name" value="Bone morphogenetic protein 16"/>
    <property type="match status" value="1"/>
</dbReference>
<dbReference type="Gene3D" id="2.10.90.10">
    <property type="entry name" value="Cystine-knot cytokines"/>
    <property type="match status" value="1"/>
</dbReference>
<evidence type="ECO:0000313" key="13">
    <source>
        <dbReference type="EMBL" id="CAA9998805.1"/>
    </source>
</evidence>
<evidence type="ECO:0000256" key="2">
    <source>
        <dbReference type="ARBA" id="ARBA00006656"/>
    </source>
</evidence>
<evidence type="ECO:0000256" key="8">
    <source>
        <dbReference type="ARBA" id="ARBA00023157"/>
    </source>
</evidence>
<dbReference type="GO" id="GO:0008083">
    <property type="term" value="F:growth factor activity"/>
    <property type="evidence" value="ECO:0007669"/>
    <property type="project" value="UniProtKB-KW"/>
</dbReference>
<dbReference type="CDD" id="cd13760">
    <property type="entry name" value="TGF_beta_BMP2_like"/>
    <property type="match status" value="1"/>
</dbReference>
<dbReference type="InterPro" id="IPR015615">
    <property type="entry name" value="TGF-beta-rel"/>
</dbReference>